<feature type="transmembrane region" description="Helical" evidence="6">
    <location>
        <begin position="178"/>
        <end position="202"/>
    </location>
</feature>
<feature type="transmembrane region" description="Helical" evidence="6">
    <location>
        <begin position="393"/>
        <end position="416"/>
    </location>
</feature>
<evidence type="ECO:0000313" key="8">
    <source>
        <dbReference type="Proteomes" id="UP000288972"/>
    </source>
</evidence>
<evidence type="ECO:0008006" key="9">
    <source>
        <dbReference type="Google" id="ProtNLM"/>
    </source>
</evidence>
<keyword evidence="2" id="KW-1003">Cell membrane</keyword>
<reference evidence="7 8" key="1">
    <citation type="submission" date="2018-06" db="EMBL/GenBank/DDBJ databases">
        <title>Comparative genomics of rhizobia nodulating Arachis hypogaea in China.</title>
        <authorList>
            <person name="Li Y."/>
        </authorList>
    </citation>
    <scope>NUCLEOTIDE SEQUENCE [LARGE SCALE GENOMIC DNA]</scope>
    <source>
        <strain evidence="7 8">CCBAU 51670</strain>
    </source>
</reference>
<keyword evidence="3 6" id="KW-0812">Transmembrane</keyword>
<dbReference type="PANTHER" id="PTHR30250">
    <property type="entry name" value="PST FAMILY PREDICTED COLANIC ACID TRANSPORTER"/>
    <property type="match status" value="1"/>
</dbReference>
<dbReference type="RefSeq" id="WP_128953515.1">
    <property type="nucleotide sequence ID" value="NZ_CP030053.1"/>
</dbReference>
<name>A0AAE5X4Z2_9BRAD</name>
<organism evidence="7 8">
    <name type="scientific">Bradyrhizobium guangzhouense</name>
    <dbReference type="NCBI Taxonomy" id="1325095"/>
    <lineage>
        <taxon>Bacteria</taxon>
        <taxon>Pseudomonadati</taxon>
        <taxon>Pseudomonadota</taxon>
        <taxon>Alphaproteobacteria</taxon>
        <taxon>Hyphomicrobiales</taxon>
        <taxon>Nitrobacteraceae</taxon>
        <taxon>Bradyrhizobium</taxon>
    </lineage>
</organism>
<feature type="transmembrane region" description="Helical" evidence="6">
    <location>
        <begin position="85"/>
        <end position="106"/>
    </location>
</feature>
<dbReference type="EMBL" id="CP030053">
    <property type="protein sequence ID" value="QAU48756.1"/>
    <property type="molecule type" value="Genomic_DNA"/>
</dbReference>
<keyword evidence="5 6" id="KW-0472">Membrane</keyword>
<dbReference type="Proteomes" id="UP000288972">
    <property type="component" value="Chromosome"/>
</dbReference>
<protein>
    <recommendedName>
        <fullName evidence="9">Lipopolysaccharide biosynthesis protein</fullName>
    </recommendedName>
</protein>
<evidence type="ECO:0000256" key="5">
    <source>
        <dbReference type="ARBA" id="ARBA00023136"/>
    </source>
</evidence>
<dbReference type="KEGG" id="bgz:XH91_27655"/>
<gene>
    <name evidence="7" type="ORF">XH91_27655</name>
</gene>
<keyword evidence="4 6" id="KW-1133">Transmembrane helix</keyword>
<dbReference type="PANTHER" id="PTHR30250:SF26">
    <property type="entry name" value="PSMA PROTEIN"/>
    <property type="match status" value="1"/>
</dbReference>
<feature type="transmembrane region" description="Helical" evidence="6">
    <location>
        <begin position="303"/>
        <end position="322"/>
    </location>
</feature>
<evidence type="ECO:0000313" key="7">
    <source>
        <dbReference type="EMBL" id="QAU48756.1"/>
    </source>
</evidence>
<feature type="transmembrane region" description="Helical" evidence="6">
    <location>
        <begin position="269"/>
        <end position="291"/>
    </location>
</feature>
<dbReference type="GO" id="GO:0005886">
    <property type="term" value="C:plasma membrane"/>
    <property type="evidence" value="ECO:0007669"/>
    <property type="project" value="UniProtKB-SubCell"/>
</dbReference>
<evidence type="ECO:0000256" key="4">
    <source>
        <dbReference type="ARBA" id="ARBA00022989"/>
    </source>
</evidence>
<feature type="transmembrane region" description="Helical" evidence="6">
    <location>
        <begin position="121"/>
        <end position="142"/>
    </location>
</feature>
<feature type="transmembrane region" description="Helical" evidence="6">
    <location>
        <begin position="369"/>
        <end position="387"/>
    </location>
</feature>
<accession>A0AAE5X4Z2</accession>
<sequence>MKKEMLANNIASAGSIFWRIIGQLLLPPALLAWWGSDRYGEWLFITSLPTLLAVADLGFADAAASQMTMEIARGQRREATRIFQTILAMTLLVCVGLVVTATPVLYLDHFEIGRVRLDADALAALYLVVCYSSLLILSRLFLASLRAGQHYAESTLVYDAIQFLEGVAILWAAYEGKTFFVCALIYVCIRVGNIAYLIFLIFRRMRWLRWGFDAFDWSTFRQLFAPALAAMAMPVALALNFQGMIWIAGTTLGPGAAAVLATVRTASRVVIQLVGIFSRAAMPIYSASVAVNNQRSRDVIDRIMRLLLLVLLLPGCVLFGVFGRDFVGFWTRGHLDPPSTFVWLIAVGALFHGCWAFSANLLVSINRHVRFGLAVVIVTCVITPMAWPASKLFGLNGIAVTLIGLELATLLSFAALNDRPSRVRYQLWPMVR</sequence>
<feature type="transmembrane region" description="Helical" evidence="6">
    <location>
        <begin position="154"/>
        <end position="172"/>
    </location>
</feature>
<feature type="transmembrane region" description="Helical" evidence="6">
    <location>
        <begin position="223"/>
        <end position="249"/>
    </location>
</feature>
<evidence type="ECO:0000256" key="6">
    <source>
        <dbReference type="SAM" id="Phobius"/>
    </source>
</evidence>
<evidence type="ECO:0000256" key="3">
    <source>
        <dbReference type="ARBA" id="ARBA00022692"/>
    </source>
</evidence>
<dbReference type="InterPro" id="IPR050833">
    <property type="entry name" value="Poly_Biosynth_Transport"/>
</dbReference>
<proteinExistence type="predicted"/>
<feature type="transmembrane region" description="Helical" evidence="6">
    <location>
        <begin position="342"/>
        <end position="362"/>
    </location>
</feature>
<comment type="subcellular location">
    <subcellularLocation>
        <location evidence="1">Cell membrane</location>
        <topology evidence="1">Multi-pass membrane protein</topology>
    </subcellularLocation>
</comment>
<evidence type="ECO:0000256" key="1">
    <source>
        <dbReference type="ARBA" id="ARBA00004651"/>
    </source>
</evidence>
<feature type="transmembrane region" description="Helical" evidence="6">
    <location>
        <begin position="16"/>
        <end position="36"/>
    </location>
</feature>
<evidence type="ECO:0000256" key="2">
    <source>
        <dbReference type="ARBA" id="ARBA00022475"/>
    </source>
</evidence>
<dbReference type="AlphaFoldDB" id="A0AAE5X4Z2"/>
<feature type="transmembrane region" description="Helical" evidence="6">
    <location>
        <begin position="42"/>
        <end position="64"/>
    </location>
</feature>